<dbReference type="Pfam" id="PF13302">
    <property type="entry name" value="Acetyltransf_3"/>
    <property type="match status" value="1"/>
</dbReference>
<dbReference type="InterPro" id="IPR000182">
    <property type="entry name" value="GNAT_dom"/>
</dbReference>
<dbReference type="PANTHER" id="PTHR43415">
    <property type="entry name" value="SPERMIDINE N(1)-ACETYLTRANSFERASE"/>
    <property type="match status" value="1"/>
</dbReference>
<sequence>MFETKRLILRGWRPSDMDDLVLMLSDYDVLAPIQPSWIVPGVPEARKIIEYWISRTLFVIVEDKESGGLVGMAMLKIDIPKDADGEVGICLGKKWWGRGLGTEVMEWIVGYGFKGMALRRVSLCVFGFNERAIELYKRIGFAVEGVKREALWFEGKAMDTIWMGILKREYEEKSGVS</sequence>
<proteinExistence type="predicted"/>
<evidence type="ECO:0000313" key="3">
    <source>
        <dbReference type="Proteomes" id="UP000053927"/>
    </source>
</evidence>
<keyword evidence="2" id="KW-0012">Acyltransferase</keyword>
<organism evidence="2 3">
    <name type="scientific">Stereum hirsutum (strain FP-91666)</name>
    <name type="common">White-rot fungus</name>
    <dbReference type="NCBI Taxonomy" id="721885"/>
    <lineage>
        <taxon>Eukaryota</taxon>
        <taxon>Fungi</taxon>
        <taxon>Dikarya</taxon>
        <taxon>Basidiomycota</taxon>
        <taxon>Agaricomycotina</taxon>
        <taxon>Agaricomycetes</taxon>
        <taxon>Russulales</taxon>
        <taxon>Stereaceae</taxon>
        <taxon>Stereum</taxon>
    </lineage>
</organism>
<feature type="domain" description="N-acetyltransferase" evidence="1">
    <location>
        <begin position="7"/>
        <end position="168"/>
    </location>
</feature>
<accession>R7RZB1</accession>
<dbReference type="SUPFAM" id="SSF55729">
    <property type="entry name" value="Acyl-CoA N-acyltransferases (Nat)"/>
    <property type="match status" value="1"/>
</dbReference>
<dbReference type="RefSeq" id="XP_007310673.1">
    <property type="nucleotide sequence ID" value="XM_007310611.1"/>
</dbReference>
<reference evidence="3" key="1">
    <citation type="journal article" date="2012" name="Science">
        <title>The Paleozoic origin of enzymatic lignin decomposition reconstructed from 31 fungal genomes.</title>
        <authorList>
            <person name="Floudas D."/>
            <person name="Binder M."/>
            <person name="Riley R."/>
            <person name="Barry K."/>
            <person name="Blanchette R.A."/>
            <person name="Henrissat B."/>
            <person name="Martinez A.T."/>
            <person name="Otillar R."/>
            <person name="Spatafora J.W."/>
            <person name="Yadav J.S."/>
            <person name="Aerts A."/>
            <person name="Benoit I."/>
            <person name="Boyd A."/>
            <person name="Carlson A."/>
            <person name="Copeland A."/>
            <person name="Coutinho P.M."/>
            <person name="de Vries R.P."/>
            <person name="Ferreira P."/>
            <person name="Findley K."/>
            <person name="Foster B."/>
            <person name="Gaskell J."/>
            <person name="Glotzer D."/>
            <person name="Gorecki P."/>
            <person name="Heitman J."/>
            <person name="Hesse C."/>
            <person name="Hori C."/>
            <person name="Igarashi K."/>
            <person name="Jurgens J.A."/>
            <person name="Kallen N."/>
            <person name="Kersten P."/>
            <person name="Kohler A."/>
            <person name="Kuees U."/>
            <person name="Kumar T.K.A."/>
            <person name="Kuo A."/>
            <person name="LaButti K."/>
            <person name="Larrondo L.F."/>
            <person name="Lindquist E."/>
            <person name="Ling A."/>
            <person name="Lombard V."/>
            <person name="Lucas S."/>
            <person name="Lundell T."/>
            <person name="Martin R."/>
            <person name="McLaughlin D.J."/>
            <person name="Morgenstern I."/>
            <person name="Morin E."/>
            <person name="Murat C."/>
            <person name="Nagy L.G."/>
            <person name="Nolan M."/>
            <person name="Ohm R.A."/>
            <person name="Patyshakuliyeva A."/>
            <person name="Rokas A."/>
            <person name="Ruiz-Duenas F.J."/>
            <person name="Sabat G."/>
            <person name="Salamov A."/>
            <person name="Samejima M."/>
            <person name="Schmutz J."/>
            <person name="Slot J.C."/>
            <person name="St John F."/>
            <person name="Stenlid J."/>
            <person name="Sun H."/>
            <person name="Sun S."/>
            <person name="Syed K."/>
            <person name="Tsang A."/>
            <person name="Wiebenga A."/>
            <person name="Young D."/>
            <person name="Pisabarro A."/>
            <person name="Eastwood D.C."/>
            <person name="Martin F."/>
            <person name="Cullen D."/>
            <person name="Grigoriev I.V."/>
            <person name="Hibbett D.S."/>
        </authorList>
    </citation>
    <scope>NUCLEOTIDE SEQUENCE [LARGE SCALE GENOMIC DNA]</scope>
    <source>
        <strain evidence="3">FP-91666</strain>
    </source>
</reference>
<name>R7RZB1_STEHR</name>
<keyword evidence="2" id="KW-0808">Transferase</keyword>
<dbReference type="AlphaFoldDB" id="R7RZB1"/>
<evidence type="ECO:0000313" key="2">
    <source>
        <dbReference type="EMBL" id="EIM80260.1"/>
    </source>
</evidence>
<dbReference type="InterPro" id="IPR016181">
    <property type="entry name" value="Acyl_CoA_acyltransferase"/>
</dbReference>
<dbReference type="KEGG" id="shs:STEHIDRAFT_68713"/>
<dbReference type="OrthoDB" id="630895at2759"/>
<dbReference type="PROSITE" id="PS51186">
    <property type="entry name" value="GNAT"/>
    <property type="match status" value="1"/>
</dbReference>
<evidence type="ECO:0000259" key="1">
    <source>
        <dbReference type="PROSITE" id="PS51186"/>
    </source>
</evidence>
<dbReference type="GO" id="GO:0016747">
    <property type="term" value="F:acyltransferase activity, transferring groups other than amino-acyl groups"/>
    <property type="evidence" value="ECO:0007669"/>
    <property type="project" value="InterPro"/>
</dbReference>
<protein>
    <submittedName>
        <fullName evidence="2">Acyl-CoA N-acyltransferase</fullName>
    </submittedName>
</protein>
<keyword evidence="3" id="KW-1185">Reference proteome</keyword>
<dbReference type="PANTHER" id="PTHR43415:SF3">
    <property type="entry name" value="GNAT-FAMILY ACETYLTRANSFERASE"/>
    <property type="match status" value="1"/>
</dbReference>
<gene>
    <name evidence="2" type="ORF">STEHIDRAFT_68713</name>
</gene>
<dbReference type="GeneID" id="18806457"/>
<dbReference type="Gene3D" id="3.40.630.30">
    <property type="match status" value="1"/>
</dbReference>
<dbReference type="Proteomes" id="UP000053927">
    <property type="component" value="Unassembled WGS sequence"/>
</dbReference>
<dbReference type="OMA" id="IRFRRIM"/>
<dbReference type="EMBL" id="JH687399">
    <property type="protein sequence ID" value="EIM80260.1"/>
    <property type="molecule type" value="Genomic_DNA"/>
</dbReference>
<dbReference type="eggNOG" id="ENOG502RY5I">
    <property type="taxonomic scope" value="Eukaryota"/>
</dbReference>